<reference evidence="1 2" key="1">
    <citation type="submission" date="2015-04" db="EMBL/GenBank/DDBJ databases">
        <authorList>
            <person name="Syromyatnikov M.Y."/>
            <person name="Popov V.N."/>
        </authorList>
    </citation>
    <scope>NUCLEOTIDE SEQUENCE [LARGE SCALE GENOMIC DNA]</scope>
</reference>
<dbReference type="Proteomes" id="UP000183832">
    <property type="component" value="Unassembled WGS sequence"/>
</dbReference>
<gene>
    <name evidence="1" type="ORF">CLUMA_CG005064</name>
</gene>
<organism evidence="1 2">
    <name type="scientific">Clunio marinus</name>
    <dbReference type="NCBI Taxonomy" id="568069"/>
    <lineage>
        <taxon>Eukaryota</taxon>
        <taxon>Metazoa</taxon>
        <taxon>Ecdysozoa</taxon>
        <taxon>Arthropoda</taxon>
        <taxon>Hexapoda</taxon>
        <taxon>Insecta</taxon>
        <taxon>Pterygota</taxon>
        <taxon>Neoptera</taxon>
        <taxon>Endopterygota</taxon>
        <taxon>Diptera</taxon>
        <taxon>Nematocera</taxon>
        <taxon>Chironomoidea</taxon>
        <taxon>Chironomidae</taxon>
        <taxon>Clunio</taxon>
    </lineage>
</organism>
<evidence type="ECO:0000313" key="2">
    <source>
        <dbReference type="Proteomes" id="UP000183832"/>
    </source>
</evidence>
<name>A0A1J1HTK5_9DIPT</name>
<evidence type="ECO:0000313" key="1">
    <source>
        <dbReference type="EMBL" id="CRK91391.1"/>
    </source>
</evidence>
<proteinExistence type="predicted"/>
<protein>
    <submittedName>
        <fullName evidence="1">CLUMA_CG005064, isoform A</fullName>
    </submittedName>
</protein>
<sequence>MVFKRDRYTLEMLLSVCSAFVTNGQKVKIIYVCLIASDEEKVAIISLKTKSQAWSKHWTTVKKSQDFKLGMEKSREPED</sequence>
<keyword evidence="2" id="KW-1185">Reference proteome</keyword>
<accession>A0A1J1HTK5</accession>
<dbReference type="AlphaFoldDB" id="A0A1J1HTK5"/>
<dbReference type="EMBL" id="CVRI01000020">
    <property type="protein sequence ID" value="CRK91391.1"/>
    <property type="molecule type" value="Genomic_DNA"/>
</dbReference>